<sequence length="129" mass="14946">MIYYNSESPLQLRPRVRKGDMVLVDGLEALLILTEKEVNNNKEPRVKKMGPNSELHSSSLKIRRKRFLNSIFWNLRVLHNANLSLLIQMARTVYSTNFISSWAKESILLATEEYTSYNSNVMIVEDVQS</sequence>
<accession>A0A498KEA7</accession>
<keyword evidence="2" id="KW-1185">Reference proteome</keyword>
<dbReference type="Proteomes" id="UP000290289">
    <property type="component" value="Chromosome 2"/>
</dbReference>
<protein>
    <submittedName>
        <fullName evidence="1">Uncharacterized protein</fullName>
    </submittedName>
</protein>
<organism evidence="1 2">
    <name type="scientific">Malus domestica</name>
    <name type="common">Apple</name>
    <name type="synonym">Pyrus malus</name>
    <dbReference type="NCBI Taxonomy" id="3750"/>
    <lineage>
        <taxon>Eukaryota</taxon>
        <taxon>Viridiplantae</taxon>
        <taxon>Streptophyta</taxon>
        <taxon>Embryophyta</taxon>
        <taxon>Tracheophyta</taxon>
        <taxon>Spermatophyta</taxon>
        <taxon>Magnoliopsida</taxon>
        <taxon>eudicotyledons</taxon>
        <taxon>Gunneridae</taxon>
        <taxon>Pentapetalae</taxon>
        <taxon>rosids</taxon>
        <taxon>fabids</taxon>
        <taxon>Rosales</taxon>
        <taxon>Rosaceae</taxon>
        <taxon>Amygdaloideae</taxon>
        <taxon>Maleae</taxon>
        <taxon>Malus</taxon>
    </lineage>
</organism>
<dbReference type="EMBL" id="RDQH01000328">
    <property type="protein sequence ID" value="RXI06700.1"/>
    <property type="molecule type" value="Genomic_DNA"/>
</dbReference>
<comment type="caution">
    <text evidence="1">The sequence shown here is derived from an EMBL/GenBank/DDBJ whole genome shotgun (WGS) entry which is preliminary data.</text>
</comment>
<reference evidence="1 2" key="1">
    <citation type="submission" date="2018-10" db="EMBL/GenBank/DDBJ databases">
        <title>A high-quality apple genome assembly.</title>
        <authorList>
            <person name="Hu J."/>
        </authorList>
    </citation>
    <scope>NUCLEOTIDE SEQUENCE [LARGE SCALE GENOMIC DNA]</scope>
    <source>
        <strain evidence="2">cv. HFTH1</strain>
        <tissue evidence="1">Young leaf</tissue>
    </source>
</reference>
<name>A0A498KEA7_MALDO</name>
<proteinExistence type="predicted"/>
<gene>
    <name evidence="1" type="ORF">DVH24_025836</name>
</gene>
<evidence type="ECO:0000313" key="1">
    <source>
        <dbReference type="EMBL" id="RXI06700.1"/>
    </source>
</evidence>
<evidence type="ECO:0000313" key="2">
    <source>
        <dbReference type="Proteomes" id="UP000290289"/>
    </source>
</evidence>
<dbReference type="AlphaFoldDB" id="A0A498KEA7"/>